<reference evidence="1" key="3">
    <citation type="submission" date="2025-08" db="UniProtKB">
        <authorList>
            <consortium name="Ensembl"/>
        </authorList>
    </citation>
    <scope>IDENTIFICATION</scope>
    <source>
        <strain evidence="1">HNI</strain>
    </source>
</reference>
<dbReference type="AlphaFoldDB" id="A0A3P9LSB2"/>
<protein>
    <submittedName>
        <fullName evidence="1">Uncharacterized protein</fullName>
    </submittedName>
</protein>
<reference evidence="1 2" key="2">
    <citation type="submission" date="2017-04" db="EMBL/GenBank/DDBJ databases">
        <title>CpG methylation of centromeres and impact of large insertions on vertebrate speciation.</title>
        <authorList>
            <person name="Ichikawa K."/>
            <person name="Yoshimura J."/>
            <person name="Morishita S."/>
        </authorList>
    </citation>
    <scope>NUCLEOTIDE SEQUENCE</scope>
    <source>
        <strain evidence="1 2">HNI</strain>
    </source>
</reference>
<reference evidence="1" key="4">
    <citation type="submission" date="2025-09" db="UniProtKB">
        <authorList>
            <consortium name="Ensembl"/>
        </authorList>
    </citation>
    <scope>IDENTIFICATION</scope>
    <source>
        <strain evidence="1">HNI</strain>
    </source>
</reference>
<accession>A0A3P9LSB2</accession>
<evidence type="ECO:0000313" key="2">
    <source>
        <dbReference type="Proteomes" id="UP000265180"/>
    </source>
</evidence>
<proteinExistence type="predicted"/>
<evidence type="ECO:0000313" key="1">
    <source>
        <dbReference type="Ensembl" id="ENSORLP00020023517.1"/>
    </source>
</evidence>
<sequence length="94" mass="10520">ESGGGPGAASEHPTRWDWRRRPLSTSGLCVVHQTIERRVLLGPYAVQIYHCGVDVPQVNDFGFLIPILVKDRVGTDKEKNADAHHQWAKDLHIV</sequence>
<name>A0A3P9LSB2_ORYLA</name>
<reference key="1">
    <citation type="journal article" date="2007" name="Nature">
        <title>The medaka draft genome and insights into vertebrate genome evolution.</title>
        <authorList>
            <person name="Kasahara M."/>
            <person name="Naruse K."/>
            <person name="Sasaki S."/>
            <person name="Nakatani Y."/>
            <person name="Qu W."/>
            <person name="Ahsan B."/>
            <person name="Yamada T."/>
            <person name="Nagayasu Y."/>
            <person name="Doi K."/>
            <person name="Kasai Y."/>
            <person name="Jindo T."/>
            <person name="Kobayashi D."/>
            <person name="Shimada A."/>
            <person name="Toyoda A."/>
            <person name="Kuroki Y."/>
            <person name="Fujiyama A."/>
            <person name="Sasaki T."/>
            <person name="Shimizu A."/>
            <person name="Asakawa S."/>
            <person name="Shimizu N."/>
            <person name="Hashimoto S."/>
            <person name="Yang J."/>
            <person name="Lee Y."/>
            <person name="Matsushima K."/>
            <person name="Sugano S."/>
            <person name="Sakaizumi M."/>
            <person name="Narita T."/>
            <person name="Ohishi K."/>
            <person name="Haga S."/>
            <person name="Ohta F."/>
            <person name="Nomoto H."/>
            <person name="Nogata K."/>
            <person name="Morishita T."/>
            <person name="Endo T."/>
            <person name="Shin-I T."/>
            <person name="Takeda H."/>
            <person name="Morishita S."/>
            <person name="Kohara Y."/>
        </authorList>
    </citation>
    <scope>NUCLEOTIDE SEQUENCE [LARGE SCALE GENOMIC DNA]</scope>
    <source>
        <strain>Hd-rR</strain>
    </source>
</reference>
<dbReference type="Proteomes" id="UP000265180">
    <property type="component" value="Chromosome 17"/>
</dbReference>
<organism evidence="1 2">
    <name type="scientific">Oryzias latipes</name>
    <name type="common">Japanese rice fish</name>
    <name type="synonym">Japanese killifish</name>
    <dbReference type="NCBI Taxonomy" id="8090"/>
    <lineage>
        <taxon>Eukaryota</taxon>
        <taxon>Metazoa</taxon>
        <taxon>Chordata</taxon>
        <taxon>Craniata</taxon>
        <taxon>Vertebrata</taxon>
        <taxon>Euteleostomi</taxon>
        <taxon>Actinopterygii</taxon>
        <taxon>Neopterygii</taxon>
        <taxon>Teleostei</taxon>
        <taxon>Neoteleostei</taxon>
        <taxon>Acanthomorphata</taxon>
        <taxon>Ovalentaria</taxon>
        <taxon>Atherinomorphae</taxon>
        <taxon>Beloniformes</taxon>
        <taxon>Adrianichthyidae</taxon>
        <taxon>Oryziinae</taxon>
        <taxon>Oryzias</taxon>
    </lineage>
</organism>
<dbReference type="Ensembl" id="ENSORLT00020009317.1">
    <property type="protein sequence ID" value="ENSORLP00020023517.1"/>
    <property type="gene ID" value="ENSORLG00020004413.1"/>
</dbReference>